<dbReference type="EMBL" id="JBBWWQ010000015">
    <property type="protein sequence ID" value="KAK8928827.1"/>
    <property type="molecule type" value="Genomic_DNA"/>
</dbReference>
<keyword evidence="6" id="KW-1185">Reference proteome</keyword>
<proteinExistence type="inferred from homology"/>
<dbReference type="AlphaFoldDB" id="A0AAP0BZL7"/>
<keyword evidence="2" id="KW-0804">Transcription</keyword>
<dbReference type="InterPro" id="IPR005202">
    <property type="entry name" value="TF_GRAS"/>
</dbReference>
<dbReference type="Pfam" id="PF03514">
    <property type="entry name" value="GRAS"/>
    <property type="match status" value="1"/>
</dbReference>
<comment type="similarity">
    <text evidence="3">Belongs to the GRAS family.</text>
</comment>
<evidence type="ECO:0000313" key="6">
    <source>
        <dbReference type="Proteomes" id="UP001418222"/>
    </source>
</evidence>
<comment type="caution">
    <text evidence="5">The sequence shown here is derived from an EMBL/GenBank/DDBJ whole genome shotgun (WGS) entry which is preliminary data.</text>
</comment>
<evidence type="ECO:0000256" key="3">
    <source>
        <dbReference type="PROSITE-ProRule" id="PRU01191"/>
    </source>
</evidence>
<accession>A0AAP0BZL7</accession>
<sequence>MSISPTALGSAYSPWLRDLKSEERGLFLIHLLLNCTNHVAAGNIDQANAFLEHISLLASPEGDTMQRIASYFTEALARRLLRSWPGLYRAINPGLYRATILQTNISFRFAPKRKRLMFSF</sequence>
<name>A0AAP0BZL7_9ASPA</name>
<gene>
    <name evidence="5" type="primary">SCL3</name>
    <name evidence="5" type="ORF">KSP39_PZI002085</name>
    <name evidence="4" type="ORF">KSP39_PZI017387</name>
</gene>
<evidence type="ECO:0000313" key="5">
    <source>
        <dbReference type="EMBL" id="KAK8954032.1"/>
    </source>
</evidence>
<organism evidence="5 6">
    <name type="scientific">Platanthera zijinensis</name>
    <dbReference type="NCBI Taxonomy" id="2320716"/>
    <lineage>
        <taxon>Eukaryota</taxon>
        <taxon>Viridiplantae</taxon>
        <taxon>Streptophyta</taxon>
        <taxon>Embryophyta</taxon>
        <taxon>Tracheophyta</taxon>
        <taxon>Spermatophyta</taxon>
        <taxon>Magnoliopsida</taxon>
        <taxon>Liliopsida</taxon>
        <taxon>Asparagales</taxon>
        <taxon>Orchidaceae</taxon>
        <taxon>Orchidoideae</taxon>
        <taxon>Orchideae</taxon>
        <taxon>Orchidinae</taxon>
        <taxon>Platanthera</taxon>
    </lineage>
</organism>
<evidence type="ECO:0000313" key="4">
    <source>
        <dbReference type="EMBL" id="KAK8928827.1"/>
    </source>
</evidence>
<dbReference type="PANTHER" id="PTHR31636">
    <property type="entry name" value="OSJNBA0084A10.13 PROTEIN-RELATED"/>
    <property type="match status" value="1"/>
</dbReference>
<dbReference type="PROSITE" id="PS50985">
    <property type="entry name" value="GRAS"/>
    <property type="match status" value="1"/>
</dbReference>
<comment type="caution">
    <text evidence="3">Lacks conserved residue(s) required for the propagation of feature annotation.</text>
</comment>
<protein>
    <submittedName>
        <fullName evidence="5">Scarecrow-like protein 3</fullName>
    </submittedName>
</protein>
<reference evidence="5 6" key="1">
    <citation type="journal article" date="2022" name="Nat. Plants">
        <title>Genomes of leafy and leafless Platanthera orchids illuminate the evolution of mycoheterotrophy.</title>
        <authorList>
            <person name="Li M.H."/>
            <person name="Liu K.W."/>
            <person name="Li Z."/>
            <person name="Lu H.C."/>
            <person name="Ye Q.L."/>
            <person name="Zhang D."/>
            <person name="Wang J.Y."/>
            <person name="Li Y.F."/>
            <person name="Zhong Z.M."/>
            <person name="Liu X."/>
            <person name="Yu X."/>
            <person name="Liu D.K."/>
            <person name="Tu X.D."/>
            <person name="Liu B."/>
            <person name="Hao Y."/>
            <person name="Liao X.Y."/>
            <person name="Jiang Y.T."/>
            <person name="Sun W.H."/>
            <person name="Chen J."/>
            <person name="Chen Y.Q."/>
            <person name="Ai Y."/>
            <person name="Zhai J.W."/>
            <person name="Wu S.S."/>
            <person name="Zhou Z."/>
            <person name="Hsiao Y.Y."/>
            <person name="Wu W.L."/>
            <person name="Chen Y.Y."/>
            <person name="Lin Y.F."/>
            <person name="Hsu J.L."/>
            <person name="Li C.Y."/>
            <person name="Wang Z.W."/>
            <person name="Zhao X."/>
            <person name="Zhong W.Y."/>
            <person name="Ma X.K."/>
            <person name="Ma L."/>
            <person name="Huang J."/>
            <person name="Chen G.Z."/>
            <person name="Huang M.Z."/>
            <person name="Huang L."/>
            <person name="Peng D.H."/>
            <person name="Luo Y.B."/>
            <person name="Zou S.Q."/>
            <person name="Chen S.P."/>
            <person name="Lan S."/>
            <person name="Tsai W.C."/>
            <person name="Van de Peer Y."/>
            <person name="Liu Z.J."/>
        </authorList>
    </citation>
    <scope>NUCLEOTIDE SEQUENCE [LARGE SCALE GENOMIC DNA]</scope>
    <source>
        <strain evidence="5">Lor287</strain>
    </source>
</reference>
<reference evidence="5" key="2">
    <citation type="submission" date="2024-02" db="EMBL/GenBank/DDBJ databases">
        <authorList>
            <person name="Li M.-H."/>
            <person name="Liu K.-W."/>
            <person name="Li Z."/>
            <person name="Lu H.-C."/>
            <person name="Ye Q.-L."/>
            <person name="Zhang D."/>
            <person name="Wang J.-Y."/>
            <person name="Li Y.-F."/>
            <person name="Zhong Z.-M."/>
            <person name="Liu X."/>
            <person name="Yu X."/>
            <person name="Liu D.-K."/>
            <person name="Tu X.-D."/>
            <person name="Liu B."/>
            <person name="Hao Y."/>
            <person name="Liao X.-Y."/>
            <person name="Jiang Y.-T."/>
            <person name="Sun W.-H."/>
            <person name="Chen J."/>
            <person name="Ai Y."/>
            <person name="Zhai J.-W."/>
            <person name="Wu S.-S."/>
            <person name="Zhou Z."/>
            <person name="Hsiao Y.-Y."/>
            <person name="Wu W.-L."/>
            <person name="Chen Y.-Y."/>
            <person name="Lin Y.-F."/>
            <person name="Hsu J.-L."/>
            <person name="Li C.-Y."/>
            <person name="Wang Z.-W."/>
            <person name="Zhao X."/>
            <person name="Zhong W.-Y."/>
            <person name="Ma X.-K."/>
            <person name="Ma L."/>
            <person name="Huang J."/>
            <person name="Chen G.-Z."/>
            <person name="Huang M.-Z."/>
            <person name="Huang L."/>
            <person name="Peng D.-H."/>
            <person name="Luo Y.-B."/>
            <person name="Zou S.-Q."/>
            <person name="Chen S.-P."/>
            <person name="Lan S."/>
            <person name="Tsai W.-C."/>
            <person name="Van De Peer Y."/>
            <person name="Liu Z.-J."/>
        </authorList>
    </citation>
    <scope>NUCLEOTIDE SEQUENCE</scope>
    <source>
        <strain evidence="5">Lor287</strain>
        <tissue evidence="5">Leaf</tissue>
    </source>
</reference>
<dbReference type="EMBL" id="JBBWWQ010000002">
    <property type="protein sequence ID" value="KAK8954032.1"/>
    <property type="molecule type" value="Genomic_DNA"/>
</dbReference>
<evidence type="ECO:0000256" key="2">
    <source>
        <dbReference type="ARBA" id="ARBA00023163"/>
    </source>
</evidence>
<dbReference type="Proteomes" id="UP001418222">
    <property type="component" value="Unassembled WGS sequence"/>
</dbReference>
<evidence type="ECO:0000256" key="1">
    <source>
        <dbReference type="ARBA" id="ARBA00023015"/>
    </source>
</evidence>
<keyword evidence="1" id="KW-0805">Transcription regulation</keyword>